<evidence type="ECO:0000256" key="7">
    <source>
        <dbReference type="SAM" id="MobiDB-lite"/>
    </source>
</evidence>
<feature type="region of interest" description="Disordered" evidence="7">
    <location>
        <begin position="3076"/>
        <end position="3112"/>
    </location>
</feature>
<feature type="domain" description="Protein kinase" evidence="8">
    <location>
        <begin position="1056"/>
        <end position="1430"/>
    </location>
</feature>
<dbReference type="Gene3D" id="1.10.510.10">
    <property type="entry name" value="Transferase(Phosphotransferase) domain 1"/>
    <property type="match status" value="3"/>
</dbReference>
<feature type="compositionally biased region" description="Basic residues" evidence="7">
    <location>
        <begin position="2075"/>
        <end position="2086"/>
    </location>
</feature>
<feature type="compositionally biased region" description="Low complexity" evidence="7">
    <location>
        <begin position="2808"/>
        <end position="2828"/>
    </location>
</feature>
<gene>
    <name evidence="9" type="ORF">BESB_029230</name>
</gene>
<feature type="region of interest" description="Disordered" evidence="7">
    <location>
        <begin position="3409"/>
        <end position="3434"/>
    </location>
</feature>
<feature type="compositionally biased region" description="Basic and acidic residues" evidence="7">
    <location>
        <begin position="1134"/>
        <end position="1143"/>
    </location>
</feature>
<evidence type="ECO:0000313" key="9">
    <source>
        <dbReference type="EMBL" id="PFH31488.1"/>
    </source>
</evidence>
<feature type="compositionally biased region" description="Basic and acidic residues" evidence="7">
    <location>
        <begin position="688"/>
        <end position="706"/>
    </location>
</feature>
<evidence type="ECO:0000256" key="2">
    <source>
        <dbReference type="ARBA" id="ARBA00022679"/>
    </source>
</evidence>
<feature type="region of interest" description="Disordered" evidence="7">
    <location>
        <begin position="1293"/>
        <end position="1343"/>
    </location>
</feature>
<dbReference type="Proteomes" id="UP000224006">
    <property type="component" value="Unassembled WGS sequence"/>
</dbReference>
<evidence type="ECO:0000256" key="3">
    <source>
        <dbReference type="ARBA" id="ARBA00022741"/>
    </source>
</evidence>
<dbReference type="RefSeq" id="XP_029215497.1">
    <property type="nucleotide sequence ID" value="XM_029361597.1"/>
</dbReference>
<evidence type="ECO:0000256" key="5">
    <source>
        <dbReference type="ARBA" id="ARBA00022840"/>
    </source>
</evidence>
<reference evidence="9 10" key="1">
    <citation type="submission" date="2017-09" db="EMBL/GenBank/DDBJ databases">
        <title>Genome sequencing of Besnoitia besnoiti strain Bb-Ger1.</title>
        <authorList>
            <person name="Schares G."/>
            <person name="Venepally P."/>
            <person name="Lorenzi H.A."/>
        </authorList>
    </citation>
    <scope>NUCLEOTIDE SEQUENCE [LARGE SCALE GENOMIC DNA]</scope>
    <source>
        <strain evidence="9 10">Bb-Ger1</strain>
    </source>
</reference>
<feature type="compositionally biased region" description="Basic residues" evidence="7">
    <location>
        <begin position="3742"/>
        <end position="3751"/>
    </location>
</feature>
<feature type="region of interest" description="Disordered" evidence="7">
    <location>
        <begin position="766"/>
        <end position="839"/>
    </location>
</feature>
<feature type="region of interest" description="Disordered" evidence="7">
    <location>
        <begin position="2050"/>
        <end position="2210"/>
    </location>
</feature>
<feature type="compositionally biased region" description="Polar residues" evidence="7">
    <location>
        <begin position="1301"/>
        <end position="1316"/>
    </location>
</feature>
<dbReference type="GO" id="GO:0004674">
    <property type="term" value="F:protein serine/threonine kinase activity"/>
    <property type="evidence" value="ECO:0007669"/>
    <property type="project" value="UniProtKB-KW"/>
</dbReference>
<feature type="compositionally biased region" description="Polar residues" evidence="7">
    <location>
        <begin position="1758"/>
        <end position="1770"/>
    </location>
</feature>
<dbReference type="Gene3D" id="3.30.200.20">
    <property type="entry name" value="Phosphorylase Kinase, domain 1"/>
    <property type="match status" value="2"/>
</dbReference>
<feature type="region of interest" description="Disordered" evidence="7">
    <location>
        <begin position="2217"/>
        <end position="2236"/>
    </location>
</feature>
<dbReference type="PANTHER" id="PTHR24058:SF17">
    <property type="entry name" value="HOMEODOMAIN INTERACTING PROTEIN KINASE, ISOFORM D"/>
    <property type="match status" value="1"/>
</dbReference>
<feature type="region of interest" description="Disordered" evidence="7">
    <location>
        <begin position="1124"/>
        <end position="1200"/>
    </location>
</feature>
<dbReference type="PROSITE" id="PS00108">
    <property type="entry name" value="PROTEIN_KINASE_ST"/>
    <property type="match status" value="1"/>
</dbReference>
<dbReference type="PROSITE" id="PS00107">
    <property type="entry name" value="PROTEIN_KINASE_ATP"/>
    <property type="match status" value="1"/>
</dbReference>
<feature type="compositionally biased region" description="Low complexity" evidence="7">
    <location>
        <begin position="1"/>
        <end position="21"/>
    </location>
</feature>
<feature type="region of interest" description="Disordered" evidence="7">
    <location>
        <begin position="2275"/>
        <end position="2322"/>
    </location>
</feature>
<feature type="compositionally biased region" description="Basic and acidic residues" evidence="7">
    <location>
        <begin position="2789"/>
        <end position="2798"/>
    </location>
</feature>
<feature type="compositionally biased region" description="Basic and acidic residues" evidence="7">
    <location>
        <begin position="1554"/>
        <end position="1576"/>
    </location>
</feature>
<dbReference type="InterPro" id="IPR011009">
    <property type="entry name" value="Kinase-like_dom_sf"/>
</dbReference>
<protein>
    <recommendedName>
        <fullName evidence="8">Protein kinase domain-containing protein</fullName>
    </recommendedName>
</protein>
<dbReference type="SMART" id="SM00220">
    <property type="entry name" value="S_TKc"/>
    <property type="match status" value="1"/>
</dbReference>
<keyword evidence="3 6" id="KW-0547">Nucleotide-binding</keyword>
<dbReference type="PROSITE" id="PS50011">
    <property type="entry name" value="PROTEIN_KINASE_DOM"/>
    <property type="match status" value="1"/>
</dbReference>
<feature type="compositionally biased region" description="Polar residues" evidence="7">
    <location>
        <begin position="2220"/>
        <end position="2232"/>
    </location>
</feature>
<feature type="compositionally biased region" description="Basic and acidic residues" evidence="7">
    <location>
        <begin position="828"/>
        <end position="839"/>
    </location>
</feature>
<dbReference type="InterPro" id="IPR008271">
    <property type="entry name" value="Ser/Thr_kinase_AS"/>
</dbReference>
<feature type="compositionally biased region" description="Basic and acidic residues" evidence="7">
    <location>
        <begin position="2166"/>
        <end position="2189"/>
    </location>
</feature>
<evidence type="ECO:0000256" key="6">
    <source>
        <dbReference type="PROSITE-ProRule" id="PRU10141"/>
    </source>
</evidence>
<dbReference type="KEGG" id="bbes:BESB_029230"/>
<dbReference type="VEuPathDB" id="ToxoDB:BESB_029230"/>
<feature type="region of interest" description="Disordered" evidence="7">
    <location>
        <begin position="910"/>
        <end position="946"/>
    </location>
</feature>
<feature type="region of interest" description="Disordered" evidence="7">
    <location>
        <begin position="2718"/>
        <end position="2758"/>
    </location>
</feature>
<feature type="compositionally biased region" description="Low complexity" evidence="7">
    <location>
        <begin position="3815"/>
        <end position="3834"/>
    </location>
</feature>
<dbReference type="SUPFAM" id="SSF56112">
    <property type="entry name" value="Protein kinase-like (PK-like)"/>
    <property type="match status" value="2"/>
</dbReference>
<dbReference type="PANTHER" id="PTHR24058">
    <property type="entry name" value="DUAL SPECIFICITY PROTEIN KINASE"/>
    <property type="match status" value="1"/>
</dbReference>
<comment type="caution">
    <text evidence="9">The sequence shown here is derived from an EMBL/GenBank/DDBJ whole genome shotgun (WGS) entry which is preliminary data.</text>
</comment>
<feature type="region of interest" description="Disordered" evidence="7">
    <location>
        <begin position="525"/>
        <end position="559"/>
    </location>
</feature>
<feature type="compositionally biased region" description="Polar residues" evidence="7">
    <location>
        <begin position="1679"/>
        <end position="1688"/>
    </location>
</feature>
<feature type="compositionally biased region" description="Low complexity" evidence="7">
    <location>
        <begin position="2195"/>
        <end position="2210"/>
    </location>
</feature>
<organism evidence="9 10">
    <name type="scientific">Besnoitia besnoiti</name>
    <name type="common">Apicomplexan protozoan</name>
    <dbReference type="NCBI Taxonomy" id="94643"/>
    <lineage>
        <taxon>Eukaryota</taxon>
        <taxon>Sar</taxon>
        <taxon>Alveolata</taxon>
        <taxon>Apicomplexa</taxon>
        <taxon>Conoidasida</taxon>
        <taxon>Coccidia</taxon>
        <taxon>Eucoccidiorida</taxon>
        <taxon>Eimeriorina</taxon>
        <taxon>Sarcocystidae</taxon>
        <taxon>Besnoitia</taxon>
    </lineage>
</organism>
<feature type="compositionally biased region" description="Low complexity" evidence="7">
    <location>
        <begin position="2093"/>
        <end position="2115"/>
    </location>
</feature>
<keyword evidence="10" id="KW-1185">Reference proteome</keyword>
<feature type="region of interest" description="Disordered" evidence="7">
    <location>
        <begin position="3125"/>
        <end position="3155"/>
    </location>
</feature>
<keyword evidence="2" id="KW-0808">Transferase</keyword>
<feature type="region of interest" description="Disordered" evidence="7">
    <location>
        <begin position="1613"/>
        <end position="1794"/>
    </location>
</feature>
<feature type="region of interest" description="Disordered" evidence="7">
    <location>
        <begin position="2338"/>
        <end position="2411"/>
    </location>
</feature>
<dbReference type="GO" id="GO:0005524">
    <property type="term" value="F:ATP binding"/>
    <property type="evidence" value="ECO:0007669"/>
    <property type="project" value="UniProtKB-UniRule"/>
</dbReference>
<keyword evidence="1" id="KW-0723">Serine/threonine-protein kinase</keyword>
<feature type="region of interest" description="Disordered" evidence="7">
    <location>
        <begin position="2601"/>
        <end position="2690"/>
    </location>
</feature>
<feature type="binding site" evidence="6">
    <location>
        <position position="1090"/>
    </location>
    <ligand>
        <name>ATP</name>
        <dbReference type="ChEBI" id="CHEBI:30616"/>
    </ligand>
</feature>
<evidence type="ECO:0000256" key="4">
    <source>
        <dbReference type="ARBA" id="ARBA00022777"/>
    </source>
</evidence>
<dbReference type="InterPro" id="IPR000719">
    <property type="entry name" value="Prot_kinase_dom"/>
</dbReference>
<feature type="compositionally biased region" description="Basic and acidic residues" evidence="7">
    <location>
        <begin position="3771"/>
        <end position="3780"/>
    </location>
</feature>
<dbReference type="InterPro" id="IPR017441">
    <property type="entry name" value="Protein_kinase_ATP_BS"/>
</dbReference>
<name>A0A2A9LYH2_BESBE</name>
<feature type="region of interest" description="Disordered" evidence="7">
    <location>
        <begin position="688"/>
        <end position="707"/>
    </location>
</feature>
<sequence length="3871" mass="405050">MSAPTGAAHGAAAAPPDAEPVSADRETGAALPFASARCVSRSCSLPVDVVGGGDGRPVAREEDGDTRQFAVLSAPVVSHEQEHAGGGGQSQSPGQYAHFKKKSVSFDMAGVARAAQVEEDHDRGGSAVLPGAWRPSHVFSATSFQGVNAALSPEKPRARASPARENPADRCSVLQRRTPEGSQSFSRVLGSAGVAGAKWRLAGEGDSADATTVAPVPAVVASPQPAGAPIHAEAPAAVAPLSLHGGGSFYGQGEVAFELSRQRLPTGSPSRESRALAQFQSAWSSLPVLLPEGRTRGGLENQGPGCKLEEDQSVESCDAEAGAAAAALQSSVVRGQGTSEEEGRCAFGYAEEGSRRILEPPGSGIFRGQRAEIGDLLAAASTYAPSSYTVTAPTPPSSPYHADHRVQSPKTPVYGMHHNQVQRVLAPLASLFGSIRSRTGSLDDVLSAAAPLTQSAERGAAGVGRAADGFVSPVGVASVSTAGGEACSVQQLQDSLLVRGPGYLPAAPSPVPYLGFYLRDSSLHNSPRAHLQQPRSRPPGFEGTDLRSPAYPSPHVGPLPAPRATSAVSLAGSLVAPSRAPTSPSLNLSTSLQSCPSELFRNSLSLAGMLPHSSASLSALPVEWWDMMSGAFRGCSPAYSGAPFPAQGVPQKNNAVLVRCAETLLLHQREQLRQLQIRLQEQLEKQAKVGEKSEEAAAGKSERAPERVVLPTQLLSPSLFASQPFSGSPPASRETSAVSPGCCGAPLRMNEASQLRAASLWPQPVAAGAGRNEGEGDGHASWLRVGKSPPCASASELSGQRTAQATTSPSSEGPAEPPLRSRPASVGRRAEGVKESGHIEFPHAPCGGFVLQPGRILTTDSVGVYNGGFDNRDHDYMAKQFEYILPDHLFLQPPPLHHCLCARGNDKEDRGEEERTRSEGEALAGAVGAPRDKGDRGLATGNAGGVKTRGQESGRCLLAAADRRTCSASRRGAQAAGSESKGKSGGEGLLLSSCISSSERRLRCRRCRGWVSLSTGGSNDSSRERCRGDGQQTSVGEDGVVSECVEDVSFLDTCYYQVHELLGRGTFGHVYECLQYDGLTGKPVSVVAVKIVKNEEAYMRNALQEVFLLRLLFRNLTETHVTNGIQARGSEGTSRGEPRKDAGGYRGGVREAGGVGREEGERRIQEEDRSSKAERPVSSVDTSPEGQRKPGGEQASSRGREECRLIRRRVGHLLHQFTYRRHVCLVFELLHTDLYQLLKKGRFRGLPLVIVQQIAVQLIQAVSQLQQARIAHCDLKPENVLIYSATVTEKVRRSGSRPQRAVQQALPTKKAPSQSYAKAAGGVASPQRSSDCALSADSAPSREEATVAPAGALEGLKIAAEEASAVSAEGEAILEKHVAASRAQNSVRGHQQSAQEEECVEAAQQKRTQERGSTGECSELGVGPCPNAGVARTPAGTASPMPAGRSEEGLCGDGSWRRSGSSAPLSPVRYSAFCTRDDAGCRGDMEAGRRRTLSAGCWRTLHAAISSKCHRAESGGVCPLLLAGVQRICPAGGGGTQMLRRKPRDALLLSGGNSDERGSEAGKEQKCGIGRIHSEGDSSSTARVGDDMVPFALSAQEIDRLFDSVAGAAVSGSAPHSALASTSLPRSDGKEETSAVRGARAGAPVLPPAAEIRLLGEGRSLVNEDSDGRGERPAGKSSAPATSVSSEGGQAVLQGNEAGCGASATVPRKDPSASGEAAGAKGATAGPRKDILPSLSVSPADGTRDRHNQQQRRASRCALSSATGQETGVSNEEGAKKRHGRPAASGEKNDQGSSAGAQELRLFIKVVDFSSSCILPKTLPKPAVSDIVSLARMADNCQSPAVSIYPQSRFYGAPEAFLGVPYWEKIDLWAVGCILAELFLGQTLLPGASDYDQIRRLVELFGLPPGWMLDAGARVRSYFVKEEAEGQVGGARARAVAREEGDDAFVSTEPSDCGAAVAPSGDAANSFATGHVTSASASGVTRGGSKADRAQGESAGRRLAAQRPLWRIKTVSEYEASTGSVEPVPRKHADIRCLADLLCLRPLIVPQRVSREAHRGHARTSSQTKAGEAPSSLPPRRRSAKSKPSSRSRDARSSSPQAPRQPLSASATLAQASQAHGGREERETTSEQMERGSARAAAAPESGDVGTEPRQPGWSRDQDQANEGDEVGKASGEGRHAKAKTGSEGEPLRRRSPHSGCCLTCSTGDSSSSLCSSCFAPLSPSGSQRKQASGDVSPSHLCASVSDASKANEVKGVARPSSVFAAVTGESAVQFALRASREPCSRLSSHPRQTQEREGGEPQGGPPAGRMSRPLTMRSDRSSCFLSPSPCRLPELACTRQQTQLHDATTEEGEEAVGDVARREAQSRQGSANADKQQRHKESRERQADAVGEREALPREGCAAESSSRRDSSVERQERLRRLFIDFLGGLLQVDPLQRLSAEEALRHPFIASAAACFSGDEPSTSAASAGEDRQQPATESADAQADRQYRRWQSIHLKNVLTLLDTERANQQKRQEKQSQKIREDAMGIVPYTEKEVSSGFPVWKAVVRAQASFLLGVLGEKDCERRDKKATGSAAAAFLTADQPRSVPGVSSNTTVHVDAMAPSAGGKRSFAGSGHAGSKETGVAHSARDGRQGSDTQVSDRGAQLANASDCHRPFPPPGLLPPPGLAGADEAGGGGDRGTSRVHAPQGKALSASSLSEAGAAGASILSMCSCDLEGQKAKSGEGQALPGEIERSRQKPGVQGRRAEPQRAVRSPARQSVYNAAKQASAFGNSLGSADVPGSSHAVPTEYGEGKERRNDSTHASSWATCAESQPSSSASSSSTAFPLSSAQPSSSSFCNVEAAASGDSLQALAVDLSRSQKDKETGALLKRLLQLHERRIVLQRQILERRRKEEEEQRALWIQQQALLLQLSRGREEDIRPLLRQLSLDQPLQQTHAILDPSSLAGAVASSHLLSQGRLLGKAEDMGQQLQGDIDLLGNAGRQTRVENQENPLSLFAAAAQPMSSNLLQVQTPGLAGLPTGPAAVVPPGFQQEGKPLRRRTRAWTFACSALSVSRETRLAGVSSLSFAGASPLPDCGQVSGRGGAVETEGAAPGSLPFQSPSARQAPVSCGDGEGVRNAAEVAAVSPPATHPSANASREQGSGAPQAPAAASSSPACGSPVPVPHAACVGGESVPSHLLSALGEFANASMRLSEGPATSPVADKRGILKSPGARFSLTDAATFGNLSPLPRNASFPSVPLMREDAGGADTCRSQTSYSAIFVHGGEAQVGKDLAARREVESVLEGQGPLKAAVCSSREAREGLHTADAQHSAWARVRTPFVNAVAASKDEPRAFPHGQVALAPPWAAASEVVTGQKRDERAVNEEIAQLARQKAAAPLPSPPAVRGGAGASPLTALAAAAGVPVGSPSWRMASPCAAASRSDAQRRSDPSSLVSEAPSFPLQEANGRHAMHGTPPCISVLPPGSYSSLPSHGGACAQDAVRHDPLVGGSPPAAPLPCEREEERVSTPCLAGSSPAGLGGLAPFDGERRLDGREDLSGYESWAAFNTPYSPLSPAVSSHALRRTPAPLDASSDYSWGQSQGYDGSSSALGLLHSLWRLPVSPFYSLLRPTGSVVPSVAGSRCCSPVSERELTSSPGFRPESRASFSVGGSRRISQDLRGVARSLRWGGYLGAAEDLEASEARSGRQSVLRGGGEFDGRVSSGGMSRPACVSALPHWSATASYPRYGSSCLVYGDRKSSTPSGGGRGRRRQRLTRRRTDDASGETEWGGSSRGPFGRDRRDEGQGMRFPPFAEDFSHVREVLQGAPDLFAARSSAPRGTPTSAPSSYSSSGDVCSSLSGDAGSPYFVPSRASSSANSWSSASHLQRQAFACARDK</sequence>
<feature type="compositionally biased region" description="Polar residues" evidence="7">
    <location>
        <begin position="795"/>
        <end position="811"/>
    </location>
</feature>
<feature type="region of interest" description="Disordered" evidence="7">
    <location>
        <begin position="3806"/>
        <end position="3858"/>
    </location>
</feature>
<feature type="region of interest" description="Disordered" evidence="7">
    <location>
        <begin position="1384"/>
        <end position="1419"/>
    </location>
</feature>
<keyword evidence="5 6" id="KW-0067">ATP-binding</keyword>
<feature type="region of interest" description="Disordered" evidence="7">
    <location>
        <begin position="2770"/>
        <end position="2828"/>
    </location>
</feature>
<feature type="compositionally biased region" description="Low complexity" evidence="7">
    <location>
        <begin position="3845"/>
        <end position="3858"/>
    </location>
</feature>
<dbReference type="GeneID" id="40307975"/>
<dbReference type="InterPro" id="IPR050494">
    <property type="entry name" value="Ser_Thr_dual-spec_kinase"/>
</dbReference>
<dbReference type="Pfam" id="PF00069">
    <property type="entry name" value="Pkinase"/>
    <property type="match status" value="1"/>
</dbReference>
<keyword evidence="4" id="KW-0418">Kinase</keyword>
<feature type="compositionally biased region" description="Low complexity" evidence="7">
    <location>
        <begin position="1713"/>
        <end position="1726"/>
    </location>
</feature>
<feature type="compositionally biased region" description="Basic and acidic residues" evidence="7">
    <location>
        <begin position="2117"/>
        <end position="2133"/>
    </location>
</feature>
<feature type="compositionally biased region" description="Basic and acidic residues" evidence="7">
    <location>
        <begin position="1156"/>
        <end position="1175"/>
    </location>
</feature>
<feature type="region of interest" description="Disordered" evidence="7">
    <location>
        <begin position="1"/>
        <end position="26"/>
    </location>
</feature>
<feature type="region of interest" description="Disordered" evidence="7">
    <location>
        <begin position="1974"/>
        <end position="2001"/>
    </location>
</feature>
<feature type="region of interest" description="Disordered" evidence="7">
    <location>
        <begin position="3729"/>
        <end position="3786"/>
    </location>
</feature>
<proteinExistence type="predicted"/>
<dbReference type="OrthoDB" id="331575at2759"/>
<feature type="region of interest" description="Disordered" evidence="7">
    <location>
        <begin position="1548"/>
        <end position="1584"/>
    </location>
</feature>
<feature type="compositionally biased region" description="Gly residues" evidence="7">
    <location>
        <begin position="1144"/>
        <end position="1155"/>
    </location>
</feature>
<dbReference type="STRING" id="94643.A0A2A9LYH2"/>
<feature type="region of interest" description="Disordered" evidence="7">
    <location>
        <begin position="151"/>
        <end position="170"/>
    </location>
</feature>
<accession>A0A2A9LYH2</accession>
<evidence type="ECO:0000256" key="1">
    <source>
        <dbReference type="ARBA" id="ARBA00022527"/>
    </source>
</evidence>
<evidence type="ECO:0000259" key="8">
    <source>
        <dbReference type="PROSITE" id="PS50011"/>
    </source>
</evidence>
<feature type="compositionally biased region" description="Pro residues" evidence="7">
    <location>
        <begin position="2653"/>
        <end position="2664"/>
    </location>
</feature>
<feature type="region of interest" description="Disordered" evidence="7">
    <location>
        <begin position="2455"/>
        <end position="2483"/>
    </location>
</feature>
<dbReference type="EMBL" id="NWUJ01000015">
    <property type="protein sequence ID" value="PFH31488.1"/>
    <property type="molecule type" value="Genomic_DNA"/>
</dbReference>
<feature type="compositionally biased region" description="Basic and acidic residues" evidence="7">
    <location>
        <begin position="910"/>
        <end position="920"/>
    </location>
</feature>
<feature type="compositionally biased region" description="Basic and acidic residues" evidence="7">
    <location>
        <begin position="2372"/>
        <end position="2394"/>
    </location>
</feature>
<feature type="region of interest" description="Disordered" evidence="7">
    <location>
        <begin position="720"/>
        <end position="739"/>
    </location>
</feature>
<feature type="compositionally biased region" description="Low complexity" evidence="7">
    <location>
        <begin position="3138"/>
        <end position="3155"/>
    </location>
</feature>
<evidence type="ECO:0000313" key="10">
    <source>
        <dbReference type="Proteomes" id="UP000224006"/>
    </source>
</evidence>